<dbReference type="Pfam" id="PF13440">
    <property type="entry name" value="Polysacc_synt_3"/>
    <property type="match status" value="1"/>
</dbReference>
<protein>
    <submittedName>
        <fullName evidence="8">Unannotated protein</fullName>
    </submittedName>
</protein>
<feature type="transmembrane region" description="Helical" evidence="7">
    <location>
        <begin position="456"/>
        <end position="476"/>
    </location>
</feature>
<evidence type="ECO:0000256" key="3">
    <source>
        <dbReference type="ARBA" id="ARBA00022475"/>
    </source>
</evidence>
<evidence type="ECO:0000256" key="2">
    <source>
        <dbReference type="ARBA" id="ARBA00007430"/>
    </source>
</evidence>
<sequence>MTRTREARRTTFDAVVDTDGVARASRHTLLAQVATQASRLLVSIVLARLLTPSEFGVVAAAMVVMVVAWQLTDLGTAAVIIQRDVIDDALVSSVFWFNLVLGAGLSALTVATAGPLAAALGQPGAAPAIRLLAAVSFLGALGNMHHALLRRTMQFGRLATVTIANAAVNATLGIALAVAGAGIWALVVGTVAGVVASTATAWWFESWRPRPVFSLRRLRDVARFSIHFFWSNAFAVIFGQLDKVIISRMLGGAPLGTYTVAQRTVLSPVQAVSAAVSTVSFSAFSRGQDDPERLRSGASRAAGVVTLVVMPAMVGLAVLADQAVAVVYGPQWEAAVPVVQVLAPVAAVQALACVTASVMLAMGRSDWLYRWALVNCLVGAAAMVVGAQWGLVGVSLALAAVVAVLTPLEMRMALGLIDMRLSAYLRVLLPHAVVTALMALTARLVAVGIAEAGGGTTAQLLAGTVSGAVVFVALMWRSGAPAVDDARRVLGRWAVRR</sequence>
<feature type="transmembrane region" description="Helical" evidence="7">
    <location>
        <begin position="304"/>
        <end position="329"/>
    </location>
</feature>
<proteinExistence type="inferred from homology"/>
<dbReference type="GO" id="GO:0005886">
    <property type="term" value="C:plasma membrane"/>
    <property type="evidence" value="ECO:0007669"/>
    <property type="project" value="UniProtKB-SubCell"/>
</dbReference>
<evidence type="ECO:0000256" key="1">
    <source>
        <dbReference type="ARBA" id="ARBA00004651"/>
    </source>
</evidence>
<reference evidence="8" key="1">
    <citation type="submission" date="2020-05" db="EMBL/GenBank/DDBJ databases">
        <authorList>
            <person name="Chiriac C."/>
            <person name="Salcher M."/>
            <person name="Ghai R."/>
            <person name="Kavagutti S V."/>
        </authorList>
    </citation>
    <scope>NUCLEOTIDE SEQUENCE</scope>
</reference>
<feature type="transmembrane region" description="Helical" evidence="7">
    <location>
        <begin position="341"/>
        <end position="361"/>
    </location>
</feature>
<gene>
    <name evidence="8" type="ORF">UFOPK3662_00735</name>
</gene>
<organism evidence="8">
    <name type="scientific">freshwater metagenome</name>
    <dbReference type="NCBI Taxonomy" id="449393"/>
    <lineage>
        <taxon>unclassified sequences</taxon>
        <taxon>metagenomes</taxon>
        <taxon>ecological metagenomes</taxon>
    </lineage>
</organism>
<keyword evidence="5 7" id="KW-1133">Transmembrane helix</keyword>
<feature type="transmembrane region" description="Helical" evidence="7">
    <location>
        <begin position="93"/>
        <end position="118"/>
    </location>
</feature>
<evidence type="ECO:0000256" key="6">
    <source>
        <dbReference type="ARBA" id="ARBA00023136"/>
    </source>
</evidence>
<keyword evidence="6 7" id="KW-0472">Membrane</keyword>
<feature type="transmembrane region" description="Helical" evidence="7">
    <location>
        <begin position="224"/>
        <end position="245"/>
    </location>
</feature>
<dbReference type="CDD" id="cd13127">
    <property type="entry name" value="MATE_tuaB_like"/>
    <property type="match status" value="1"/>
</dbReference>
<evidence type="ECO:0000256" key="4">
    <source>
        <dbReference type="ARBA" id="ARBA00022692"/>
    </source>
</evidence>
<dbReference type="EMBL" id="CAFBMW010000004">
    <property type="protein sequence ID" value="CAB4922969.1"/>
    <property type="molecule type" value="Genomic_DNA"/>
</dbReference>
<dbReference type="AlphaFoldDB" id="A0A6J7HYF3"/>
<evidence type="ECO:0000256" key="5">
    <source>
        <dbReference type="ARBA" id="ARBA00022989"/>
    </source>
</evidence>
<comment type="similarity">
    <text evidence="2">Belongs to the polysaccharide synthase family.</text>
</comment>
<comment type="subcellular location">
    <subcellularLocation>
        <location evidence="1">Cell membrane</location>
        <topology evidence="1">Multi-pass membrane protein</topology>
    </subcellularLocation>
</comment>
<evidence type="ECO:0000256" key="7">
    <source>
        <dbReference type="SAM" id="Phobius"/>
    </source>
</evidence>
<keyword evidence="3" id="KW-1003">Cell membrane</keyword>
<name>A0A6J7HYF3_9ZZZZ</name>
<feature type="transmembrane region" description="Helical" evidence="7">
    <location>
        <begin position="428"/>
        <end position="450"/>
    </location>
</feature>
<evidence type="ECO:0000313" key="8">
    <source>
        <dbReference type="EMBL" id="CAB4922969.1"/>
    </source>
</evidence>
<feature type="transmembrane region" description="Helical" evidence="7">
    <location>
        <begin position="183"/>
        <end position="204"/>
    </location>
</feature>
<accession>A0A6J7HYF3</accession>
<feature type="transmembrane region" description="Helical" evidence="7">
    <location>
        <begin position="391"/>
        <end position="408"/>
    </location>
</feature>
<dbReference type="PANTHER" id="PTHR30250">
    <property type="entry name" value="PST FAMILY PREDICTED COLANIC ACID TRANSPORTER"/>
    <property type="match status" value="1"/>
</dbReference>
<dbReference type="PANTHER" id="PTHR30250:SF10">
    <property type="entry name" value="LIPOPOLYSACCHARIDE BIOSYNTHESIS PROTEIN WZXC"/>
    <property type="match status" value="1"/>
</dbReference>
<feature type="transmembrane region" description="Helical" evidence="7">
    <location>
        <begin position="124"/>
        <end position="143"/>
    </location>
</feature>
<dbReference type="InterPro" id="IPR050833">
    <property type="entry name" value="Poly_Biosynth_Transport"/>
</dbReference>
<feature type="transmembrane region" description="Helical" evidence="7">
    <location>
        <begin position="155"/>
        <end position="177"/>
    </location>
</feature>
<keyword evidence="4 7" id="KW-0812">Transmembrane</keyword>